<evidence type="ECO:0000313" key="13">
    <source>
        <dbReference type="EMBL" id="SPC96848.1"/>
    </source>
</evidence>
<feature type="domain" description="HSF-type DNA-binding" evidence="12">
    <location>
        <begin position="58"/>
        <end position="82"/>
    </location>
</feature>
<proteinExistence type="inferred from homology"/>
<dbReference type="GO" id="GO:0006952">
    <property type="term" value="P:defense response"/>
    <property type="evidence" value="ECO:0007669"/>
    <property type="project" value="UniProtKB-KW"/>
</dbReference>
<evidence type="ECO:0000256" key="5">
    <source>
        <dbReference type="ARBA" id="ARBA00023016"/>
    </source>
</evidence>
<dbReference type="PANTHER" id="PTHR10015:SF377">
    <property type="entry name" value="HEAT STRESS TRANSCRIPTION FACTOR A-5"/>
    <property type="match status" value="1"/>
</dbReference>
<dbReference type="InterPro" id="IPR036388">
    <property type="entry name" value="WH-like_DNA-bd_sf"/>
</dbReference>
<keyword evidence="8" id="KW-0539">Nucleus</keyword>
<organism evidence="13">
    <name type="scientific">Fagus sylvatica</name>
    <name type="common">Beechnut</name>
    <dbReference type="NCBI Taxonomy" id="28930"/>
    <lineage>
        <taxon>Eukaryota</taxon>
        <taxon>Viridiplantae</taxon>
        <taxon>Streptophyta</taxon>
        <taxon>Embryophyta</taxon>
        <taxon>Tracheophyta</taxon>
        <taxon>Spermatophyta</taxon>
        <taxon>Magnoliopsida</taxon>
        <taxon>eudicotyledons</taxon>
        <taxon>Gunneridae</taxon>
        <taxon>Pentapetalae</taxon>
        <taxon>rosids</taxon>
        <taxon>fabids</taxon>
        <taxon>Fagales</taxon>
        <taxon>Fagaceae</taxon>
        <taxon>Fagus</taxon>
    </lineage>
</organism>
<feature type="region of interest" description="Disordered" evidence="11">
    <location>
        <begin position="381"/>
        <end position="402"/>
    </location>
</feature>
<dbReference type="GO" id="GO:0000978">
    <property type="term" value="F:RNA polymerase II cis-regulatory region sequence-specific DNA binding"/>
    <property type="evidence" value="ECO:0007669"/>
    <property type="project" value="TreeGrafter"/>
</dbReference>
<dbReference type="SMART" id="SM00415">
    <property type="entry name" value="HSF"/>
    <property type="match status" value="1"/>
</dbReference>
<dbReference type="PANTHER" id="PTHR10015">
    <property type="entry name" value="HEAT SHOCK TRANSCRIPTION FACTOR"/>
    <property type="match status" value="1"/>
</dbReference>
<name>A0A2N9GBS1_FAGSY</name>
<evidence type="ECO:0000256" key="10">
    <source>
        <dbReference type="SAM" id="Coils"/>
    </source>
</evidence>
<gene>
    <name evidence="13" type="ORF">FSB_LOCUS24730</name>
</gene>
<evidence type="ECO:0000256" key="2">
    <source>
        <dbReference type="ARBA" id="ARBA00022553"/>
    </source>
</evidence>
<dbReference type="GO" id="GO:0003700">
    <property type="term" value="F:DNA-binding transcription factor activity"/>
    <property type="evidence" value="ECO:0007669"/>
    <property type="project" value="InterPro"/>
</dbReference>
<dbReference type="GO" id="GO:0006357">
    <property type="term" value="P:regulation of transcription by RNA polymerase II"/>
    <property type="evidence" value="ECO:0007669"/>
    <property type="project" value="TreeGrafter"/>
</dbReference>
<evidence type="ECO:0000256" key="11">
    <source>
        <dbReference type="SAM" id="MobiDB-lite"/>
    </source>
</evidence>
<dbReference type="EMBL" id="OIVN01001709">
    <property type="protein sequence ID" value="SPC96848.1"/>
    <property type="molecule type" value="Genomic_DNA"/>
</dbReference>
<dbReference type="InterPro" id="IPR000232">
    <property type="entry name" value="HSF_DNA-bd"/>
</dbReference>
<dbReference type="FunFam" id="1.10.10.10:FF:000057">
    <property type="entry name" value="Heat shock transcription factor 1"/>
    <property type="match status" value="1"/>
</dbReference>
<dbReference type="InterPro" id="IPR036390">
    <property type="entry name" value="WH_DNA-bd_sf"/>
</dbReference>
<dbReference type="Gene3D" id="1.10.10.10">
    <property type="entry name" value="Winged helix-like DNA-binding domain superfamily/Winged helix DNA-binding domain"/>
    <property type="match status" value="1"/>
</dbReference>
<dbReference type="SUPFAM" id="SSF46785">
    <property type="entry name" value="Winged helix' DNA-binding domain"/>
    <property type="match status" value="1"/>
</dbReference>
<evidence type="ECO:0000256" key="6">
    <source>
        <dbReference type="ARBA" id="ARBA00023125"/>
    </source>
</evidence>
<feature type="compositionally biased region" description="Low complexity" evidence="11">
    <location>
        <begin position="382"/>
        <end position="392"/>
    </location>
</feature>
<evidence type="ECO:0000256" key="9">
    <source>
        <dbReference type="ARBA" id="ARBA00061350"/>
    </source>
</evidence>
<evidence type="ECO:0000256" key="8">
    <source>
        <dbReference type="ARBA" id="ARBA00023242"/>
    </source>
</evidence>
<dbReference type="SUPFAM" id="SSF52047">
    <property type="entry name" value="RNI-like"/>
    <property type="match status" value="1"/>
</dbReference>
<feature type="coiled-coil region" evidence="10">
    <location>
        <begin position="126"/>
        <end position="174"/>
    </location>
</feature>
<protein>
    <recommendedName>
        <fullName evidence="12">HSF-type DNA-binding domain-containing protein</fullName>
    </recommendedName>
</protein>
<keyword evidence="7" id="KW-0804">Transcription</keyword>
<comment type="subcellular location">
    <subcellularLocation>
        <location evidence="1">Nucleus</location>
    </subcellularLocation>
</comment>
<accession>A0A2N9GBS1</accession>
<dbReference type="Pfam" id="PF00447">
    <property type="entry name" value="HSF_DNA-bind"/>
    <property type="match status" value="1"/>
</dbReference>
<evidence type="ECO:0000256" key="4">
    <source>
        <dbReference type="ARBA" id="ARBA00023015"/>
    </source>
</evidence>
<comment type="similarity">
    <text evidence="9">Belongs to the HSF family. Class A subfamily.</text>
</comment>
<keyword evidence="6" id="KW-0238">DNA-binding</keyword>
<keyword evidence="4" id="KW-0805">Transcription regulation</keyword>
<dbReference type="InterPro" id="IPR032675">
    <property type="entry name" value="LRR_dom_sf"/>
</dbReference>
<keyword evidence="2" id="KW-0597">Phosphoprotein</keyword>
<reference evidence="13" key="1">
    <citation type="submission" date="2018-02" db="EMBL/GenBank/DDBJ databases">
        <authorList>
            <person name="Cohen D.B."/>
            <person name="Kent A.D."/>
        </authorList>
    </citation>
    <scope>NUCLEOTIDE SEQUENCE</scope>
</reference>
<dbReference type="GO" id="GO:0005634">
    <property type="term" value="C:nucleus"/>
    <property type="evidence" value="ECO:0007669"/>
    <property type="project" value="UniProtKB-SubCell"/>
</dbReference>
<dbReference type="Gene3D" id="3.80.10.10">
    <property type="entry name" value="Ribonuclease Inhibitor"/>
    <property type="match status" value="1"/>
</dbReference>
<keyword evidence="3" id="KW-0611">Plant defense</keyword>
<dbReference type="GO" id="GO:0034605">
    <property type="term" value="P:cellular response to heat"/>
    <property type="evidence" value="ECO:0007669"/>
    <property type="project" value="TreeGrafter"/>
</dbReference>
<dbReference type="AlphaFoldDB" id="A0A2N9GBS1"/>
<keyword evidence="10" id="KW-0175">Coiled coil</keyword>
<keyword evidence="5" id="KW-0346">Stress response</keyword>
<evidence type="ECO:0000256" key="7">
    <source>
        <dbReference type="ARBA" id="ARBA00023163"/>
    </source>
</evidence>
<dbReference type="PROSITE" id="PS00434">
    <property type="entry name" value="HSF_DOMAIN"/>
    <property type="match status" value="1"/>
</dbReference>
<sequence>MDGAPTTSGSGGGGGPAPFLLKTYEMVDDSKTDEIVSWSSNKNSFVVWNPPEFSRVLLPTYFKHNNFSSFIRQLNTYGFRKIDPEKWGFANDEFIKDQKHLLKNIHRRKPIHSQSNPQGSMVDPERAAFDEEIDRLTREKVALEANISRSKQQRSAAKLQFEDLTQRVDNMEQRQGGLLTFLEKALVNPTFAEILAQKIESMDFSAYNKKRRLPQVDQSPTVVENIFVDNHSSSRPDFGNVFHQDFSSKLRLELSPAVSDINLVSHSTQSSNEDGESLQRRISGEPKGVQMRTEGFVIPPETLDLSDTGTSFTLQIDSTLSRKVPINEGPSLHPLQPSLTSNEEGDGHISCHLNLTLASSPLQVNKSPYSARMPQLAEEICKSPNSKSNANSKESDTTEFPMGRNIADDKSLFEFIMFTMFAMFHFVKLYYVVNKLKVLNLSNSKYLTKSPNFLRVPHLEILILEGCSSLVEVHESIGHLEKLVLLNLEGCKNVRNLPSCISNFKSLKTLNLFGCLKLDELQEELGNMTALSELLADKTAIKKLPSSFGLLRNLKTVSLSGCKGQSSKSWLSRFSSWISPKGSNAINLLPSSVSGLCYLRRLVLSDCNLSEGGIPIDLGSL</sequence>
<evidence type="ECO:0000256" key="3">
    <source>
        <dbReference type="ARBA" id="ARBA00022821"/>
    </source>
</evidence>
<evidence type="ECO:0000256" key="1">
    <source>
        <dbReference type="ARBA" id="ARBA00004123"/>
    </source>
</evidence>
<evidence type="ECO:0000259" key="12">
    <source>
        <dbReference type="PROSITE" id="PS00434"/>
    </source>
</evidence>
<dbReference type="PRINTS" id="PR00056">
    <property type="entry name" value="HSFDOMAIN"/>
</dbReference>